<sequence length="70" mass="7312">MTRNAPGGAHRAGVWARWAHAVQARPLGKTILAVLVMAAVSPPAFSLHLGSSDAANDPETTTRQAYTSMA</sequence>
<name>A0ABN1R4T1_9ACTN</name>
<gene>
    <name evidence="2" type="ORF">GCM10009575_076480</name>
</gene>
<protein>
    <submittedName>
        <fullName evidence="2">Uncharacterized protein</fullName>
    </submittedName>
</protein>
<keyword evidence="3" id="KW-1185">Reference proteome</keyword>
<evidence type="ECO:0000256" key="1">
    <source>
        <dbReference type="SAM" id="MobiDB-lite"/>
    </source>
</evidence>
<dbReference type="Proteomes" id="UP001500418">
    <property type="component" value="Unassembled WGS sequence"/>
</dbReference>
<evidence type="ECO:0000313" key="2">
    <source>
        <dbReference type="EMBL" id="GAA0951893.1"/>
    </source>
</evidence>
<organism evidence="2 3">
    <name type="scientific">Streptomyces rhizosphaericus</name>
    <dbReference type="NCBI Taxonomy" id="114699"/>
    <lineage>
        <taxon>Bacteria</taxon>
        <taxon>Bacillati</taxon>
        <taxon>Actinomycetota</taxon>
        <taxon>Actinomycetes</taxon>
        <taxon>Kitasatosporales</taxon>
        <taxon>Streptomycetaceae</taxon>
        <taxon>Streptomyces</taxon>
        <taxon>Streptomyces violaceusniger group</taxon>
    </lineage>
</organism>
<dbReference type="EMBL" id="BAAAID010000072">
    <property type="protein sequence ID" value="GAA0951893.1"/>
    <property type="molecule type" value="Genomic_DNA"/>
</dbReference>
<feature type="compositionally biased region" description="Polar residues" evidence="1">
    <location>
        <begin position="58"/>
        <end position="70"/>
    </location>
</feature>
<proteinExistence type="predicted"/>
<reference evidence="2 3" key="1">
    <citation type="journal article" date="2019" name="Int. J. Syst. Evol. Microbiol.">
        <title>The Global Catalogue of Microorganisms (GCM) 10K type strain sequencing project: providing services to taxonomists for standard genome sequencing and annotation.</title>
        <authorList>
            <consortium name="The Broad Institute Genomics Platform"/>
            <consortium name="The Broad Institute Genome Sequencing Center for Infectious Disease"/>
            <person name="Wu L."/>
            <person name="Ma J."/>
        </authorList>
    </citation>
    <scope>NUCLEOTIDE SEQUENCE [LARGE SCALE GENOMIC DNA]</scope>
    <source>
        <strain evidence="2 3">JCM 11444</strain>
    </source>
</reference>
<feature type="region of interest" description="Disordered" evidence="1">
    <location>
        <begin position="48"/>
        <end position="70"/>
    </location>
</feature>
<accession>A0ABN1R4T1</accession>
<evidence type="ECO:0000313" key="3">
    <source>
        <dbReference type="Proteomes" id="UP001500418"/>
    </source>
</evidence>
<comment type="caution">
    <text evidence="2">The sequence shown here is derived from an EMBL/GenBank/DDBJ whole genome shotgun (WGS) entry which is preliminary data.</text>
</comment>